<reference evidence="4" key="1">
    <citation type="journal article" date="2019" name="Int. J. Syst. Evol. Microbiol.">
        <title>The Global Catalogue of Microorganisms (GCM) 10K type strain sequencing project: providing services to taxonomists for standard genome sequencing and annotation.</title>
        <authorList>
            <consortium name="The Broad Institute Genomics Platform"/>
            <consortium name="The Broad Institute Genome Sequencing Center for Infectious Disease"/>
            <person name="Wu L."/>
            <person name="Ma J."/>
        </authorList>
    </citation>
    <scope>NUCLEOTIDE SEQUENCE [LARGE SCALE GENOMIC DNA]</scope>
    <source>
        <strain evidence="4">KACC 12602</strain>
    </source>
</reference>
<comment type="caution">
    <text evidence="3">The sequence shown here is derived from an EMBL/GenBank/DDBJ whole genome shotgun (WGS) entry which is preliminary data.</text>
</comment>
<name>A0ABW0EBB3_9BACT</name>
<feature type="signal peptide" evidence="1">
    <location>
        <begin position="1"/>
        <end position="22"/>
    </location>
</feature>
<feature type="chain" id="PRO_5045731650" evidence="1">
    <location>
        <begin position="23"/>
        <end position="308"/>
    </location>
</feature>
<feature type="domain" description="Secretion system C-terminal sorting" evidence="2">
    <location>
        <begin position="232"/>
        <end position="307"/>
    </location>
</feature>
<sequence length="308" mass="33425">MKRTFTFILGALLCLSASLASAQSYTLNLTAYKQEQTQWCWAATTRMVDWAYSSTTPPSQCSIVNAANNTCDGWFNVCCNTLNGSRPSACTDPLGSNFPNSMYGCNGSLSWLLNNYAGSNTSYSSSLAYSTVRSNLGNKRMMVARWGWTSGGGHFVVIYGNYTSLSTDYVRYANPASGSKTSESYAYFKSNSSRTWTHSIAMNGGSTQRTAGPTTSNPVITNDPVIAQNVSIYPNPTDGVFQLLRKDDATTAAKITITNALGDIVYETEMPEGQREAALELKGKLSSGLYLVNLVSNGERTVEKLVIR</sequence>
<keyword evidence="1" id="KW-0732">Signal</keyword>
<accession>A0ABW0EBB3</accession>
<dbReference type="InterPro" id="IPR026444">
    <property type="entry name" value="Secre_tail"/>
</dbReference>
<protein>
    <submittedName>
        <fullName evidence="3">T9SS type A sorting domain-containing protein</fullName>
    </submittedName>
</protein>
<dbReference type="Pfam" id="PF18962">
    <property type="entry name" value="Por_Secre_tail"/>
    <property type="match status" value="1"/>
</dbReference>
<dbReference type="RefSeq" id="WP_378017266.1">
    <property type="nucleotide sequence ID" value="NZ_JBHSKT010000005.1"/>
</dbReference>
<dbReference type="EMBL" id="JBHSKT010000005">
    <property type="protein sequence ID" value="MFC5270896.1"/>
    <property type="molecule type" value="Genomic_DNA"/>
</dbReference>
<evidence type="ECO:0000313" key="4">
    <source>
        <dbReference type="Proteomes" id="UP001596161"/>
    </source>
</evidence>
<proteinExistence type="predicted"/>
<keyword evidence="4" id="KW-1185">Reference proteome</keyword>
<evidence type="ECO:0000256" key="1">
    <source>
        <dbReference type="SAM" id="SignalP"/>
    </source>
</evidence>
<dbReference type="NCBIfam" id="TIGR04183">
    <property type="entry name" value="Por_Secre_tail"/>
    <property type="match status" value="1"/>
</dbReference>
<gene>
    <name evidence="3" type="ORF">ACFPIB_09760</name>
</gene>
<organism evidence="3 4">
    <name type="scientific">Adhaeribacter terreus</name>
    <dbReference type="NCBI Taxonomy" id="529703"/>
    <lineage>
        <taxon>Bacteria</taxon>
        <taxon>Pseudomonadati</taxon>
        <taxon>Bacteroidota</taxon>
        <taxon>Cytophagia</taxon>
        <taxon>Cytophagales</taxon>
        <taxon>Hymenobacteraceae</taxon>
        <taxon>Adhaeribacter</taxon>
    </lineage>
</organism>
<evidence type="ECO:0000313" key="3">
    <source>
        <dbReference type="EMBL" id="MFC5270896.1"/>
    </source>
</evidence>
<evidence type="ECO:0000259" key="2">
    <source>
        <dbReference type="Pfam" id="PF18962"/>
    </source>
</evidence>
<dbReference type="Proteomes" id="UP001596161">
    <property type="component" value="Unassembled WGS sequence"/>
</dbReference>